<proteinExistence type="predicted"/>
<sequence>MMMLKVKSPGLYTTVQDLGRYGHQAEGFSPAGAMDYRAFMLANQLLGNDDNAPGLEMTFRGASFEVMQDTVIAAAGADMALEIDGDAFSIGVPIPVFKGSLVEFGAAENGSRTYLAAAGGFRVDRVLGSASTHVRSGIGGYRGRTLQAGDVIRTGDMAAAPGPFRIAGIEEEEAVRVIPGQQYDRFNEEMREKLFGEGYTLTKDCDRMGYRLDGPVLEADPDPGHDVLSEPTQLGSIQVPKGGKPIVLLNDRQTAGGYARIGTVARVDIPKLVQKQPGDTVRFEEVSVEEATALYREEMEKIRDGGYLEINNDFRSHVRPTAGKLARIMER</sequence>
<keyword evidence="6" id="KW-1185">Reference proteome</keyword>
<feature type="domain" description="Carboxyltransferase" evidence="4">
    <location>
        <begin position="25"/>
        <end position="302"/>
    </location>
</feature>
<dbReference type="InterPro" id="IPR029000">
    <property type="entry name" value="Cyclophilin-like_dom_sf"/>
</dbReference>
<reference evidence="6" key="1">
    <citation type="submission" date="2023-10" db="EMBL/GenBank/DDBJ databases">
        <title>Genome analysis and identification of Salinococcus sp. Bachu38 nov., a PGPR from the rhizosphere of Tamarix.</title>
        <authorList>
            <person name="Liang Z."/>
            <person name="Zhang X."/>
            <person name="Jia J."/>
            <person name="Chen X."/>
            <person name="Wang Y."/>
            <person name="Wang Q."/>
            <person name="Wang R."/>
        </authorList>
    </citation>
    <scope>NUCLEOTIDE SEQUENCE [LARGE SCALE GENOMIC DNA]</scope>
    <source>
        <strain evidence="6">Bachu38</strain>
    </source>
</reference>
<evidence type="ECO:0000313" key="5">
    <source>
        <dbReference type="EMBL" id="WZX28883.2"/>
    </source>
</evidence>
<dbReference type="InterPro" id="IPR003778">
    <property type="entry name" value="CT_A_B"/>
</dbReference>
<dbReference type="Gene3D" id="2.40.100.10">
    <property type="entry name" value="Cyclophilin-like"/>
    <property type="match status" value="1"/>
</dbReference>
<keyword evidence="2" id="KW-0378">Hydrolase</keyword>
<dbReference type="PANTHER" id="PTHR43309:SF5">
    <property type="entry name" value="5-OXOPROLINASE SUBUNIT C"/>
    <property type="match status" value="1"/>
</dbReference>
<dbReference type="Pfam" id="PF02626">
    <property type="entry name" value="CT_A_B"/>
    <property type="match status" value="1"/>
</dbReference>
<dbReference type="Proteomes" id="UP001455384">
    <property type="component" value="Chromosome"/>
</dbReference>
<dbReference type="NCBIfam" id="TIGR00724">
    <property type="entry name" value="urea_amlyse_rel"/>
    <property type="match status" value="1"/>
</dbReference>
<dbReference type="PANTHER" id="PTHR43309">
    <property type="entry name" value="5-OXOPROLINASE SUBUNIT C"/>
    <property type="match status" value="1"/>
</dbReference>
<dbReference type="InterPro" id="IPR052708">
    <property type="entry name" value="PxpC"/>
</dbReference>
<gene>
    <name evidence="5" type="ORF">RQP18_09475</name>
</gene>
<protein>
    <submittedName>
        <fullName evidence="5">Biotin-dependent carboxyltransferase family protein</fullName>
    </submittedName>
</protein>
<evidence type="ECO:0000256" key="2">
    <source>
        <dbReference type="ARBA" id="ARBA00022801"/>
    </source>
</evidence>
<keyword evidence="1" id="KW-0547">Nucleotide-binding</keyword>
<evidence type="ECO:0000256" key="3">
    <source>
        <dbReference type="ARBA" id="ARBA00022840"/>
    </source>
</evidence>
<evidence type="ECO:0000313" key="6">
    <source>
        <dbReference type="Proteomes" id="UP001455384"/>
    </source>
</evidence>
<dbReference type="RefSeq" id="WP_373446030.1">
    <property type="nucleotide sequence ID" value="NZ_CP138333.2"/>
</dbReference>
<evidence type="ECO:0000256" key="1">
    <source>
        <dbReference type="ARBA" id="ARBA00022741"/>
    </source>
</evidence>
<evidence type="ECO:0000259" key="4">
    <source>
        <dbReference type="SMART" id="SM00797"/>
    </source>
</evidence>
<dbReference type="SUPFAM" id="SSF50891">
    <property type="entry name" value="Cyclophilin-like"/>
    <property type="match status" value="1"/>
</dbReference>
<organism evidence="5 6">
    <name type="scientific">Salinicoccus bachuensis</name>
    <dbReference type="NCBI Taxonomy" id="3136731"/>
    <lineage>
        <taxon>Bacteria</taxon>
        <taxon>Bacillati</taxon>
        <taxon>Bacillota</taxon>
        <taxon>Bacilli</taxon>
        <taxon>Bacillales</taxon>
        <taxon>Staphylococcaceae</taxon>
        <taxon>Salinicoccus</taxon>
    </lineage>
</organism>
<dbReference type="EMBL" id="CP138333">
    <property type="protein sequence ID" value="WZX28883.2"/>
    <property type="molecule type" value="Genomic_DNA"/>
</dbReference>
<accession>A0ABZ3CHF0</accession>
<keyword evidence="3" id="KW-0067">ATP-binding</keyword>
<name>A0ABZ3CHF0_9STAP</name>
<dbReference type="SMART" id="SM00797">
    <property type="entry name" value="AHS2"/>
    <property type="match status" value="1"/>
</dbReference>